<reference evidence="10" key="1">
    <citation type="submission" date="2011-03" db="EMBL/GenBank/DDBJ databases">
        <title>The genome sequence of Vavraia culicis strain floridensis.</title>
        <authorList>
            <consortium name="The Broad Institute Genome Sequencing Platform"/>
            <person name="Cuomo C."/>
            <person name="Becnel J."/>
            <person name="Sanscrainte N."/>
            <person name="Young S.K."/>
            <person name="Zeng Q."/>
            <person name="Gargeya S."/>
            <person name="Fitzgerald M."/>
            <person name="Haas B."/>
            <person name="Abouelleil A."/>
            <person name="Alvarado L."/>
            <person name="Arachchi H.M."/>
            <person name="Berlin A."/>
            <person name="Chapman S.B."/>
            <person name="Gearin G."/>
            <person name="Goldberg J."/>
            <person name="Griggs A."/>
            <person name="Gujja S."/>
            <person name="Hansen M."/>
            <person name="Heiman D."/>
            <person name="Howarth C."/>
            <person name="Larimer J."/>
            <person name="Lui A."/>
            <person name="MacDonald P.J.P."/>
            <person name="McCowen C."/>
            <person name="Montmayeur A."/>
            <person name="Murphy C."/>
            <person name="Neiman D."/>
            <person name="Pearson M."/>
            <person name="Priest M."/>
            <person name="Roberts A."/>
            <person name="Saif S."/>
            <person name="Shea T."/>
            <person name="Sisk P."/>
            <person name="Stolte C."/>
            <person name="Sykes S."/>
            <person name="Wortman J."/>
            <person name="Nusbaum C."/>
            <person name="Birren B."/>
        </authorList>
    </citation>
    <scope>NUCLEOTIDE SEQUENCE [LARGE SCALE GENOMIC DNA]</scope>
    <source>
        <strain evidence="10">floridensis</strain>
    </source>
</reference>
<keyword evidence="3" id="KW-0521">NADP</keyword>
<evidence type="ECO:0000256" key="2">
    <source>
        <dbReference type="ARBA" id="ARBA00022840"/>
    </source>
</evidence>
<sequence length="267" mass="29647">MKAFMEPENQKISKLPKNYTIPKKCAVTDYKTSSGVLLLIGGCDLYVGAPYYVSKAAYATGIDLCYVLCDGSALIPLKTLLPECIILSFDQFKFEKHEFLLRRITCCVLGSGLGRLDERAEAFVKGIVDKIRVPLIVDGDGLHLWDKVNFTYSGTVIFTPNRNESEKYLKKVDLKKDIVLKKGPVDTILHGSSEIVISNKSGLRRCGGIGDVLCGLLAYLTNVYDDKVLACQYASLIVRKASYKVFKKIGRSTMPKNIISQVRAMKL</sequence>
<dbReference type="EMBL" id="GL877404">
    <property type="protein sequence ID" value="ELA48429.1"/>
    <property type="molecule type" value="Genomic_DNA"/>
</dbReference>
<dbReference type="InterPro" id="IPR000631">
    <property type="entry name" value="CARKD"/>
</dbReference>
<comment type="catalytic activity">
    <reaction evidence="7">
        <text>(6S)-NADHX + ATP = ADP + phosphate + NADH + H(+)</text>
        <dbReference type="Rhea" id="RHEA:19017"/>
        <dbReference type="ChEBI" id="CHEBI:15378"/>
        <dbReference type="ChEBI" id="CHEBI:30616"/>
        <dbReference type="ChEBI" id="CHEBI:43474"/>
        <dbReference type="ChEBI" id="CHEBI:57945"/>
        <dbReference type="ChEBI" id="CHEBI:64074"/>
        <dbReference type="ChEBI" id="CHEBI:456216"/>
        <dbReference type="EC" id="4.2.1.93"/>
    </reaction>
</comment>
<keyword evidence="4 7" id="KW-0520">NAD</keyword>
<evidence type="ECO:0000313" key="10">
    <source>
        <dbReference type="Proteomes" id="UP000011081"/>
    </source>
</evidence>
<evidence type="ECO:0000256" key="4">
    <source>
        <dbReference type="ARBA" id="ARBA00023027"/>
    </source>
</evidence>
<dbReference type="GO" id="GO:0005524">
    <property type="term" value="F:ATP binding"/>
    <property type="evidence" value="ECO:0007669"/>
    <property type="project" value="UniProtKB-KW"/>
</dbReference>
<dbReference type="GO" id="GO:0110051">
    <property type="term" value="P:metabolite repair"/>
    <property type="evidence" value="ECO:0007669"/>
    <property type="project" value="TreeGrafter"/>
</dbReference>
<keyword evidence="10" id="KW-1185">Reference proteome</keyword>
<dbReference type="STRING" id="948595.L2GXT2"/>
<comment type="similarity">
    <text evidence="7">Belongs to the NnrD/CARKD family.</text>
</comment>
<dbReference type="Gene3D" id="3.40.1190.20">
    <property type="match status" value="1"/>
</dbReference>
<evidence type="ECO:0000256" key="5">
    <source>
        <dbReference type="ARBA" id="ARBA00023239"/>
    </source>
</evidence>
<accession>L2GXT2</accession>
<feature type="binding site" evidence="7">
    <location>
        <position position="211"/>
    </location>
    <ligand>
        <name>(6S)-NADPHX</name>
        <dbReference type="ChEBI" id="CHEBI:64076"/>
    </ligand>
</feature>
<dbReference type="OrthoDB" id="8110916at2759"/>
<evidence type="ECO:0000313" key="9">
    <source>
        <dbReference type="EMBL" id="ELA48429.1"/>
    </source>
</evidence>
<evidence type="ECO:0000259" key="8">
    <source>
        <dbReference type="PROSITE" id="PS51383"/>
    </source>
</evidence>
<feature type="binding site" evidence="7">
    <location>
        <position position="112"/>
    </location>
    <ligand>
        <name>(6S)-NADPHX</name>
        <dbReference type="ChEBI" id="CHEBI:64076"/>
    </ligand>
</feature>
<protein>
    <recommendedName>
        <fullName evidence="7">ATP-dependent (S)-NAD(P)H-hydrate dehydratase</fullName>
        <ecNumber evidence="7">4.2.1.93</ecNumber>
    </recommendedName>
    <alternativeName>
        <fullName evidence="7">ATP-dependent NAD(P)HX dehydratase</fullName>
    </alternativeName>
</protein>
<keyword evidence="2 7" id="KW-0067">ATP-binding</keyword>
<keyword evidence="1 7" id="KW-0547">Nucleotide-binding</keyword>
<dbReference type="VEuPathDB" id="MicrosporidiaDB:VCUG_00038"/>
<dbReference type="GO" id="GO:0005737">
    <property type="term" value="C:cytoplasm"/>
    <property type="evidence" value="ECO:0007669"/>
    <property type="project" value="UniProtKB-SubCell"/>
</dbReference>
<dbReference type="PROSITE" id="PS51383">
    <property type="entry name" value="YJEF_C_3"/>
    <property type="match status" value="1"/>
</dbReference>
<keyword evidence="7" id="KW-0963">Cytoplasm</keyword>
<dbReference type="RefSeq" id="XP_008073059.1">
    <property type="nucleotide sequence ID" value="XM_008074868.1"/>
</dbReference>
<comment type="cofactor">
    <cofactor evidence="7">
        <name>Mg(2+)</name>
        <dbReference type="ChEBI" id="CHEBI:18420"/>
    </cofactor>
</comment>
<organism evidence="9 10">
    <name type="scientific">Vavraia culicis (isolate floridensis)</name>
    <name type="common">Microsporidian parasite</name>
    <dbReference type="NCBI Taxonomy" id="948595"/>
    <lineage>
        <taxon>Eukaryota</taxon>
        <taxon>Fungi</taxon>
        <taxon>Fungi incertae sedis</taxon>
        <taxon>Microsporidia</taxon>
        <taxon>Pleistophoridae</taxon>
        <taxon>Vavraia</taxon>
    </lineage>
</organism>
<evidence type="ECO:0000256" key="3">
    <source>
        <dbReference type="ARBA" id="ARBA00022857"/>
    </source>
</evidence>
<comment type="subcellular location">
    <subcellularLocation>
        <location evidence="7">Cytoplasm</location>
    </subcellularLocation>
</comment>
<name>L2GXT2_VAVCU</name>
<keyword evidence="7" id="KW-0597">Phosphoprotein</keyword>
<dbReference type="GO" id="GO:0047453">
    <property type="term" value="F:ATP-dependent NAD(P)H-hydrate dehydratase activity"/>
    <property type="evidence" value="ECO:0007669"/>
    <property type="project" value="UniProtKB-UniRule"/>
</dbReference>
<dbReference type="PANTHER" id="PTHR12592:SF0">
    <property type="entry name" value="ATP-DEPENDENT (S)-NAD(P)H-HYDRATE DEHYDRATASE"/>
    <property type="match status" value="1"/>
</dbReference>
<dbReference type="SUPFAM" id="SSF53613">
    <property type="entry name" value="Ribokinase-like"/>
    <property type="match status" value="1"/>
</dbReference>
<comment type="function">
    <text evidence="7">Catalyzes the dehydration of the S-form of NAD(P)HX at the expense of ATP, which is converted to ADP. Together with NAD(P)HX epimerase, which catalyzes the epimerization of the S- and R-forms, the enzyme allows the repair of both epimers of NAD(P)HX, a damaged form of NAD(P)H that is a result of enzymatic or heat-dependent hydration.</text>
</comment>
<feature type="binding site" evidence="7">
    <location>
        <begin position="201"/>
        <end position="210"/>
    </location>
    <ligand>
        <name>ATP</name>
        <dbReference type="ChEBI" id="CHEBI:30616"/>
    </ligand>
</feature>
<dbReference type="HAMAP" id="MF_01965">
    <property type="entry name" value="NADHX_dehydratase"/>
    <property type="match status" value="1"/>
</dbReference>
<dbReference type="GeneID" id="19877930"/>
<dbReference type="CDD" id="cd01171">
    <property type="entry name" value="YXKO-related"/>
    <property type="match status" value="1"/>
</dbReference>
<dbReference type="EC" id="4.2.1.93" evidence="7"/>
<dbReference type="FunCoup" id="L2GXT2">
    <property type="interactions" value="11"/>
</dbReference>
<keyword evidence="5 7" id="KW-0456">Lyase</keyword>
<dbReference type="PANTHER" id="PTHR12592">
    <property type="entry name" value="ATP-DEPENDENT (S)-NAD(P)H-HYDRATE DEHYDRATASE FAMILY MEMBER"/>
    <property type="match status" value="1"/>
</dbReference>
<proteinExistence type="inferred from homology"/>
<dbReference type="InterPro" id="IPR029056">
    <property type="entry name" value="Ribokinase-like"/>
</dbReference>
<comment type="catalytic activity">
    <reaction evidence="6 7">
        <text>(6S)-NADPHX + ATP = ADP + phosphate + NADPH + H(+)</text>
        <dbReference type="Rhea" id="RHEA:32231"/>
        <dbReference type="ChEBI" id="CHEBI:15378"/>
        <dbReference type="ChEBI" id="CHEBI:30616"/>
        <dbReference type="ChEBI" id="CHEBI:43474"/>
        <dbReference type="ChEBI" id="CHEBI:57783"/>
        <dbReference type="ChEBI" id="CHEBI:64076"/>
        <dbReference type="ChEBI" id="CHEBI:456216"/>
        <dbReference type="EC" id="4.2.1.93"/>
    </reaction>
</comment>
<dbReference type="AlphaFoldDB" id="L2GXT2"/>
<dbReference type="HOGENOM" id="CLU_1086541_0_0_1"/>
<dbReference type="Pfam" id="PF01256">
    <property type="entry name" value="Carb_kinase"/>
    <property type="match status" value="1"/>
</dbReference>
<feature type="binding site" evidence="7">
    <location>
        <begin position="182"/>
        <end position="186"/>
    </location>
    <ligand>
        <name>ATP</name>
        <dbReference type="ChEBI" id="CHEBI:30616"/>
    </ligand>
</feature>
<evidence type="ECO:0000256" key="1">
    <source>
        <dbReference type="ARBA" id="ARBA00022741"/>
    </source>
</evidence>
<evidence type="ECO:0000256" key="6">
    <source>
        <dbReference type="ARBA" id="ARBA00047472"/>
    </source>
</evidence>
<dbReference type="Proteomes" id="UP000011081">
    <property type="component" value="Unassembled WGS sequence"/>
</dbReference>
<feature type="binding site" evidence="7">
    <location>
        <begin position="161"/>
        <end position="167"/>
    </location>
    <ligand>
        <name>(6S)-NADPHX</name>
        <dbReference type="ChEBI" id="CHEBI:64076"/>
    </ligand>
</feature>
<dbReference type="InParanoid" id="L2GXT2"/>
<gene>
    <name evidence="9" type="ORF">VCUG_00038</name>
</gene>
<dbReference type="OMA" id="IMNSIPH"/>
<feature type="domain" description="YjeF C-terminal" evidence="8">
    <location>
        <begin position="14"/>
        <end position="267"/>
    </location>
</feature>
<dbReference type="GO" id="GO:0046496">
    <property type="term" value="P:nicotinamide nucleotide metabolic process"/>
    <property type="evidence" value="ECO:0007669"/>
    <property type="project" value="UniProtKB-UniRule"/>
</dbReference>
<evidence type="ECO:0000256" key="7">
    <source>
        <dbReference type="HAMAP-Rule" id="MF_03157"/>
    </source>
</evidence>